<protein>
    <submittedName>
        <fullName evidence="1">Uncharacterized protein</fullName>
    </submittedName>
</protein>
<dbReference type="EMBL" id="MDJY01000061">
    <property type="protein sequence ID" value="OUE18326.1"/>
    <property type="molecule type" value="Genomic_DNA"/>
</dbReference>
<organism evidence="1 2">
    <name type="scientific">Clavibacter michiganensis</name>
    <dbReference type="NCBI Taxonomy" id="28447"/>
    <lineage>
        <taxon>Bacteria</taxon>
        <taxon>Bacillati</taxon>
        <taxon>Actinomycetota</taxon>
        <taxon>Actinomycetes</taxon>
        <taxon>Micrococcales</taxon>
        <taxon>Microbacteriaceae</taxon>
        <taxon>Clavibacter</taxon>
    </lineage>
</organism>
<accession>A0A251Y222</accession>
<proteinExistence type="predicted"/>
<evidence type="ECO:0000313" key="1">
    <source>
        <dbReference type="EMBL" id="OUE18326.1"/>
    </source>
</evidence>
<dbReference type="AlphaFoldDB" id="A0A251Y222"/>
<name>A0A251Y222_9MICO</name>
<reference evidence="1 2" key="1">
    <citation type="submission" date="2016-08" db="EMBL/GenBank/DDBJ databases">
        <title>Genome sequence of Clavibacter michiganensis spp strain CFBP8017.</title>
        <authorList>
            <person name="Thapa S.P."/>
            <person name="Coaker G."/>
            <person name="Jacques M.-A."/>
        </authorList>
    </citation>
    <scope>NUCLEOTIDE SEQUENCE [LARGE SCALE GENOMIC DNA]</scope>
    <source>
        <strain evidence="1">CFBP8017</strain>
    </source>
</reference>
<gene>
    <name evidence="1" type="ORF">BFL36_14330</name>
</gene>
<dbReference type="Proteomes" id="UP000195011">
    <property type="component" value="Unassembled WGS sequence"/>
</dbReference>
<sequence length="216" mass="23836">MHELCEIRSRGLVSGTRRNSPEGVALREAGLTGRFGALTPDGIQLATGIRSARYKLVAERSTRAGTHSWRLWVQPGVGSVTVSEEGDREKVDVLSFASAIARLTAWLPLNPFWPIVDGEETEDHVISDEVIDARVRGEHVDIPDWAPSGLAHRWPGEWTSFVVGDPKTEEGVPIVVIDGATHLCRRFDEGCRLQLVPSDWVLTAIWDLIARGRARS</sequence>
<comment type="caution">
    <text evidence="1">The sequence shown here is derived from an EMBL/GenBank/DDBJ whole genome shotgun (WGS) entry which is preliminary data.</text>
</comment>
<evidence type="ECO:0000313" key="2">
    <source>
        <dbReference type="Proteomes" id="UP000195011"/>
    </source>
</evidence>